<keyword evidence="1" id="KW-0732">Signal</keyword>
<dbReference type="SMART" id="SM00181">
    <property type="entry name" value="EGF"/>
    <property type="match status" value="2"/>
</dbReference>
<dbReference type="EMBL" id="HBUE01103592">
    <property type="protein sequence ID" value="CAG6486279.1"/>
    <property type="molecule type" value="Transcribed_RNA"/>
</dbReference>
<sequence length="184" mass="20934">MNRLTLPLIVVLLIWDTVRGQNVLENMMWPSYSGINAQLGMAKVTEEPCSTGDLKFGYQWKYGQDFKVALNKCCDNYRQNGDKCVAECENCLNGFCSTPNECICNKGFLKNPENDQCESNPLEQCRASCENGRCDENARCHCERGFVMGDDGRCREEVIFCLKIMRKGKVCFTRTKKASDEVYV</sequence>
<evidence type="ECO:0000259" key="2">
    <source>
        <dbReference type="SMART" id="SM00181"/>
    </source>
</evidence>
<feature type="chain" id="PRO_5034405393" evidence="1">
    <location>
        <begin position="21"/>
        <end position="184"/>
    </location>
</feature>
<evidence type="ECO:0000256" key="1">
    <source>
        <dbReference type="SAM" id="SignalP"/>
    </source>
</evidence>
<feature type="domain" description="EGF-like" evidence="2">
    <location>
        <begin position="87"/>
        <end position="118"/>
    </location>
</feature>
<dbReference type="AlphaFoldDB" id="A0A8D8C256"/>
<name>A0A8D8C256_CULPI</name>
<feature type="signal peptide" evidence="1">
    <location>
        <begin position="1"/>
        <end position="20"/>
    </location>
</feature>
<dbReference type="Gene3D" id="2.10.25.10">
    <property type="entry name" value="Laminin"/>
    <property type="match status" value="1"/>
</dbReference>
<proteinExistence type="predicted"/>
<feature type="domain" description="EGF-like" evidence="2">
    <location>
        <begin position="124"/>
        <end position="155"/>
    </location>
</feature>
<organism evidence="3">
    <name type="scientific">Culex pipiens</name>
    <name type="common">House mosquito</name>
    <dbReference type="NCBI Taxonomy" id="7175"/>
    <lineage>
        <taxon>Eukaryota</taxon>
        <taxon>Metazoa</taxon>
        <taxon>Ecdysozoa</taxon>
        <taxon>Arthropoda</taxon>
        <taxon>Hexapoda</taxon>
        <taxon>Insecta</taxon>
        <taxon>Pterygota</taxon>
        <taxon>Neoptera</taxon>
        <taxon>Endopterygota</taxon>
        <taxon>Diptera</taxon>
        <taxon>Nematocera</taxon>
        <taxon>Culicoidea</taxon>
        <taxon>Culicidae</taxon>
        <taxon>Culicinae</taxon>
        <taxon>Culicini</taxon>
        <taxon>Culex</taxon>
        <taxon>Culex</taxon>
    </lineage>
</organism>
<reference evidence="3" key="1">
    <citation type="submission" date="2021-05" db="EMBL/GenBank/DDBJ databases">
        <authorList>
            <person name="Alioto T."/>
            <person name="Alioto T."/>
            <person name="Gomez Garrido J."/>
        </authorList>
    </citation>
    <scope>NUCLEOTIDE SEQUENCE</scope>
</reference>
<dbReference type="InterPro" id="IPR000742">
    <property type="entry name" value="EGF"/>
</dbReference>
<accession>A0A8D8C256</accession>
<evidence type="ECO:0000313" key="3">
    <source>
        <dbReference type="EMBL" id="CAG6486279.1"/>
    </source>
</evidence>
<protein>
    <submittedName>
        <fullName evidence="3">(northern house mosquito) hypothetical protein</fullName>
    </submittedName>
</protein>